<accession>X1TRP5</accession>
<dbReference type="EMBL" id="BARW01009621">
    <property type="protein sequence ID" value="GAI82719.1"/>
    <property type="molecule type" value="Genomic_DNA"/>
</dbReference>
<protein>
    <submittedName>
        <fullName evidence="1">Uncharacterized protein</fullName>
    </submittedName>
</protein>
<comment type="caution">
    <text evidence="1">The sequence shown here is derived from an EMBL/GenBank/DDBJ whole genome shotgun (WGS) entry which is preliminary data.</text>
</comment>
<organism evidence="1">
    <name type="scientific">marine sediment metagenome</name>
    <dbReference type="NCBI Taxonomy" id="412755"/>
    <lineage>
        <taxon>unclassified sequences</taxon>
        <taxon>metagenomes</taxon>
        <taxon>ecological metagenomes</taxon>
    </lineage>
</organism>
<dbReference type="AlphaFoldDB" id="X1TRP5"/>
<reference evidence="1" key="1">
    <citation type="journal article" date="2014" name="Front. Microbiol.">
        <title>High frequency of phylogenetically diverse reductive dehalogenase-homologous genes in deep subseafloor sedimentary metagenomes.</title>
        <authorList>
            <person name="Kawai M."/>
            <person name="Futagami T."/>
            <person name="Toyoda A."/>
            <person name="Takaki Y."/>
            <person name="Nishi S."/>
            <person name="Hori S."/>
            <person name="Arai W."/>
            <person name="Tsubouchi T."/>
            <person name="Morono Y."/>
            <person name="Uchiyama I."/>
            <person name="Ito T."/>
            <person name="Fujiyama A."/>
            <person name="Inagaki F."/>
            <person name="Takami H."/>
        </authorList>
    </citation>
    <scope>NUCLEOTIDE SEQUENCE</scope>
    <source>
        <strain evidence="1">Expedition CK06-06</strain>
    </source>
</reference>
<name>X1TRP5_9ZZZZ</name>
<evidence type="ECO:0000313" key="1">
    <source>
        <dbReference type="EMBL" id="GAI82719.1"/>
    </source>
</evidence>
<gene>
    <name evidence="1" type="ORF">S12H4_19276</name>
</gene>
<sequence>MYYWLLEPHRNLQQLVVYLSDFKPHLHADSEQHFTLFLDYVWLYALAVLQASEYVVAAGVSDINRSMRQYLFGGEVGLREKEAVVKQLEKLRNVIEGKNAESAKPIFSVLPPYYDALLELVTRFVLKPRAASNVLRYSEWLNLSKDFLDQIGQLPDGLLPVDQVSAKLLNDISRFLTESSGLSKEFSDRFVELSNKVFVT</sequence>
<proteinExistence type="predicted"/>